<accession>A0A7R8AIV8</accession>
<evidence type="ECO:0000256" key="1">
    <source>
        <dbReference type="ARBA" id="ARBA00009003"/>
    </source>
</evidence>
<dbReference type="InterPro" id="IPR007577">
    <property type="entry name" value="GlycoTrfase_DXD_sugar-bd_CS"/>
</dbReference>
<dbReference type="PANTHER" id="PTHR31834:SF10">
    <property type="entry name" value="TRANSFERASE, PUTATIVE (AFU_ORTHOLOGUE AFUA_8G02040)-RELATED"/>
    <property type="match status" value="1"/>
</dbReference>
<name>A0A7R8AIV8_9EURO</name>
<dbReference type="GeneID" id="64971134"/>
<feature type="chain" id="PRO_5031459548" evidence="2">
    <location>
        <begin position="30"/>
        <end position="406"/>
    </location>
</feature>
<dbReference type="GO" id="GO:0000009">
    <property type="term" value="F:alpha-1,6-mannosyltransferase activity"/>
    <property type="evidence" value="ECO:0007669"/>
    <property type="project" value="InterPro"/>
</dbReference>
<dbReference type="AlphaFoldDB" id="A0A7R8AIV8"/>
<protein>
    <submittedName>
        <fullName evidence="3">Uncharacterized protein</fullName>
    </submittedName>
</protein>
<dbReference type="Gene3D" id="3.90.550.20">
    <property type="match status" value="1"/>
</dbReference>
<sequence length="406" mass="45980">MLLPRHCRRLATFAIVLAALVCWNSLRQSHRTVVRNEQDEHPLLTKYIRGSRVKGGALHLPKEWTERSTSAIDAILAAAELVRNKTSSDPQGHIPNSNIPRIIHQTWKDKNVEAWPKAYRESAEKWMRVVEDNDIPYLFWDDVGVAQFMRYFEPDFEAEFYALPSNVERSDVFRILVCKWIGGVYADMDTAPIRPPTEWITQTDLLPWTDHKTLKTYHSTKPVTAIVGIEADNDPERDIYWRMGYFFPVQLTQWSFAFAPHHPILQIFIDRLRATIRLYARDSMMGTQQPLPDSYPGTLDYVDPVNLTGPIAFTDAVRTYLETEGDLRWDAVTGLQDGPDGGVSKLVEDVLVLPITGFRESSVQRYGIQTCYASCGAAVPPRTGIMEKMEPAGGGGQVLSDGVWAV</sequence>
<dbReference type="GO" id="GO:0006487">
    <property type="term" value="P:protein N-linked glycosylation"/>
    <property type="evidence" value="ECO:0007669"/>
    <property type="project" value="TreeGrafter"/>
</dbReference>
<evidence type="ECO:0000313" key="3">
    <source>
        <dbReference type="EMBL" id="BCS21129.1"/>
    </source>
</evidence>
<evidence type="ECO:0000256" key="2">
    <source>
        <dbReference type="SAM" id="SignalP"/>
    </source>
</evidence>
<dbReference type="PANTHER" id="PTHR31834">
    <property type="entry name" value="INITIATION-SPECIFIC ALPHA-1,6-MANNOSYLTRANSFERASE"/>
    <property type="match status" value="1"/>
</dbReference>
<gene>
    <name evidence="3" type="ORF">APUU_21561S</name>
</gene>
<dbReference type="GO" id="GO:0000136">
    <property type="term" value="C:mannan polymerase complex"/>
    <property type="evidence" value="ECO:0007669"/>
    <property type="project" value="TreeGrafter"/>
</dbReference>
<dbReference type="Proteomes" id="UP000654913">
    <property type="component" value="Chromosome 2"/>
</dbReference>
<evidence type="ECO:0000313" key="4">
    <source>
        <dbReference type="Proteomes" id="UP000654913"/>
    </source>
</evidence>
<organism evidence="3 4">
    <name type="scientific">Aspergillus puulaauensis</name>
    <dbReference type="NCBI Taxonomy" id="1220207"/>
    <lineage>
        <taxon>Eukaryota</taxon>
        <taxon>Fungi</taxon>
        <taxon>Dikarya</taxon>
        <taxon>Ascomycota</taxon>
        <taxon>Pezizomycotina</taxon>
        <taxon>Eurotiomycetes</taxon>
        <taxon>Eurotiomycetidae</taxon>
        <taxon>Eurotiales</taxon>
        <taxon>Aspergillaceae</taxon>
        <taxon>Aspergillus</taxon>
    </lineage>
</organism>
<feature type="signal peptide" evidence="2">
    <location>
        <begin position="1"/>
        <end position="29"/>
    </location>
</feature>
<dbReference type="KEGG" id="apuu:APUU_21561S"/>
<reference evidence="3" key="1">
    <citation type="submission" date="2021-01" db="EMBL/GenBank/DDBJ databases">
        <authorList>
            <consortium name="Aspergillus puulaauensis MK2 genome sequencing consortium"/>
            <person name="Kazuki M."/>
            <person name="Futagami T."/>
        </authorList>
    </citation>
    <scope>NUCLEOTIDE SEQUENCE</scope>
    <source>
        <strain evidence="3">MK2</strain>
    </source>
</reference>
<dbReference type="InterPro" id="IPR039367">
    <property type="entry name" value="Och1-like"/>
</dbReference>
<dbReference type="EMBL" id="AP024444">
    <property type="protein sequence ID" value="BCS21129.1"/>
    <property type="molecule type" value="Genomic_DNA"/>
</dbReference>
<keyword evidence="2" id="KW-0732">Signal</keyword>
<reference evidence="3" key="2">
    <citation type="submission" date="2021-02" db="EMBL/GenBank/DDBJ databases">
        <title>Aspergillus puulaauensis MK2 genome sequence.</title>
        <authorList>
            <person name="Futagami T."/>
            <person name="Mori K."/>
            <person name="Kadooka C."/>
            <person name="Tanaka T."/>
        </authorList>
    </citation>
    <scope>NUCLEOTIDE SEQUENCE</scope>
    <source>
        <strain evidence="3">MK2</strain>
    </source>
</reference>
<keyword evidence="4" id="KW-1185">Reference proteome</keyword>
<proteinExistence type="inferred from homology"/>
<dbReference type="SUPFAM" id="SSF53448">
    <property type="entry name" value="Nucleotide-diphospho-sugar transferases"/>
    <property type="match status" value="1"/>
</dbReference>
<dbReference type="Pfam" id="PF04488">
    <property type="entry name" value="Gly_transf_sug"/>
    <property type="match status" value="1"/>
</dbReference>
<dbReference type="OrthoDB" id="1577640at2759"/>
<dbReference type="InterPro" id="IPR029044">
    <property type="entry name" value="Nucleotide-diphossugar_trans"/>
</dbReference>
<dbReference type="RefSeq" id="XP_041553323.1">
    <property type="nucleotide sequence ID" value="XM_041700326.1"/>
</dbReference>
<comment type="similarity">
    <text evidence="1">Belongs to the glycosyltransferase 32 family.</text>
</comment>